<evidence type="ECO:0000313" key="7">
    <source>
        <dbReference type="Proteomes" id="UP001597545"/>
    </source>
</evidence>
<dbReference type="PROSITE" id="PS51257">
    <property type="entry name" value="PROKAR_LIPOPROTEIN"/>
    <property type="match status" value="1"/>
</dbReference>
<dbReference type="InterPro" id="IPR017853">
    <property type="entry name" value="GH"/>
</dbReference>
<organism evidence="6 7">
    <name type="scientific">Sphingobacterium suaedae</name>
    <dbReference type="NCBI Taxonomy" id="1686402"/>
    <lineage>
        <taxon>Bacteria</taxon>
        <taxon>Pseudomonadati</taxon>
        <taxon>Bacteroidota</taxon>
        <taxon>Sphingobacteriia</taxon>
        <taxon>Sphingobacteriales</taxon>
        <taxon>Sphingobacteriaceae</taxon>
        <taxon>Sphingobacterium</taxon>
    </lineage>
</organism>
<dbReference type="EMBL" id="JBHULR010000020">
    <property type="protein sequence ID" value="MFD2549642.1"/>
    <property type="molecule type" value="Genomic_DNA"/>
</dbReference>
<name>A0ABW5KPW3_9SPHI</name>
<dbReference type="Pfam" id="PF02638">
    <property type="entry name" value="GHL10"/>
    <property type="match status" value="1"/>
</dbReference>
<dbReference type="PANTHER" id="PTHR43405:SF1">
    <property type="entry name" value="GLYCOSYL HYDROLASE DIGH"/>
    <property type="match status" value="1"/>
</dbReference>
<keyword evidence="7" id="KW-1185">Reference proteome</keyword>
<evidence type="ECO:0000313" key="6">
    <source>
        <dbReference type="EMBL" id="MFD2549642.1"/>
    </source>
</evidence>
<evidence type="ECO:0000259" key="4">
    <source>
        <dbReference type="Pfam" id="PF02638"/>
    </source>
</evidence>
<dbReference type="InterPro" id="IPR052177">
    <property type="entry name" value="Divisome_Glycosyl_Hydrolase"/>
</dbReference>
<dbReference type="Pfam" id="PF16373">
    <property type="entry name" value="DUF4985"/>
    <property type="match status" value="1"/>
</dbReference>
<accession>A0ABW5KPW3</accession>
<feature type="domain" description="Glycosyl hydrolase-like 10" evidence="4">
    <location>
        <begin position="72"/>
        <end position="333"/>
    </location>
</feature>
<evidence type="ECO:0000259" key="5">
    <source>
        <dbReference type="Pfam" id="PF16373"/>
    </source>
</evidence>
<protein>
    <submittedName>
        <fullName evidence="6">Alpha amylase family protein</fullName>
    </submittedName>
</protein>
<feature type="signal peptide" evidence="3">
    <location>
        <begin position="1"/>
        <end position="19"/>
    </location>
</feature>
<evidence type="ECO:0000256" key="1">
    <source>
        <dbReference type="ARBA" id="ARBA00022729"/>
    </source>
</evidence>
<feature type="region of interest" description="Disordered" evidence="2">
    <location>
        <begin position="23"/>
        <end position="47"/>
    </location>
</feature>
<gene>
    <name evidence="6" type="ORF">ACFSR5_18505</name>
</gene>
<dbReference type="InterPro" id="IPR032280">
    <property type="entry name" value="DUF4985"/>
</dbReference>
<dbReference type="SUPFAM" id="SSF51445">
    <property type="entry name" value="(Trans)glycosidases"/>
    <property type="match status" value="1"/>
</dbReference>
<sequence length="474" mass="53233">MKQIFWIIMVLLGLSTAMAAVSCSDKSDPPPPVDNGGDGSDDDDNEVEPGKKVLVWVDARSNVFGTYGKFSEKTEIVKILDVLKDCGVTGLVVDVKPSSGLTMYPSAYAKEFTTFDGKTRPVDYVDFLISEAKKRNFNVYLSIVTFVEGDGVRRIGHAFDNPSFKDKYETMVVKDVQGNIGRISETGKNVFVNPAHAEVQERALAIIKEIAGKFDVDGVILDYARYTDIHADFSDLSKQQFIDFLKTKYNDSQAAQMQFPKDIVATWRESAGQLLPATTGKYYQQWLVYRASVIQSFFKKARAAVKSVKPALDFGVYVGAWYTTYYQVGVNWASKEYDPFQDYNLRFDWAYPGYGETGYLEELDLLMTGNYFTQVMLSENPATANLRYHWWSIEGSLNGIEYITKNRKPLYGSLDVGNVAYSSPAEISRAIQYILSRTSGGVMIFDLVHLYAPPYNQLKVELFPAIKQGIKGNE</sequence>
<comment type="caution">
    <text evidence="6">The sequence shown here is derived from an EMBL/GenBank/DDBJ whole genome shotgun (WGS) entry which is preliminary data.</text>
</comment>
<feature type="chain" id="PRO_5046323005" evidence="3">
    <location>
        <begin position="20"/>
        <end position="474"/>
    </location>
</feature>
<dbReference type="Proteomes" id="UP001597545">
    <property type="component" value="Unassembled WGS sequence"/>
</dbReference>
<dbReference type="PANTHER" id="PTHR43405">
    <property type="entry name" value="GLYCOSYL HYDROLASE DIGH"/>
    <property type="match status" value="1"/>
</dbReference>
<reference evidence="7" key="1">
    <citation type="journal article" date="2019" name="Int. J. Syst. Evol. Microbiol.">
        <title>The Global Catalogue of Microorganisms (GCM) 10K type strain sequencing project: providing services to taxonomists for standard genome sequencing and annotation.</title>
        <authorList>
            <consortium name="The Broad Institute Genomics Platform"/>
            <consortium name="The Broad Institute Genome Sequencing Center for Infectious Disease"/>
            <person name="Wu L."/>
            <person name="Ma J."/>
        </authorList>
    </citation>
    <scope>NUCLEOTIDE SEQUENCE [LARGE SCALE GENOMIC DNA]</scope>
    <source>
        <strain evidence="7">KCTC 42662</strain>
    </source>
</reference>
<dbReference type="InterPro" id="IPR003790">
    <property type="entry name" value="GHL10"/>
</dbReference>
<dbReference type="RefSeq" id="WP_380905960.1">
    <property type="nucleotide sequence ID" value="NZ_JBHUEG010000019.1"/>
</dbReference>
<evidence type="ECO:0000256" key="2">
    <source>
        <dbReference type="SAM" id="MobiDB-lite"/>
    </source>
</evidence>
<dbReference type="Gene3D" id="3.20.20.80">
    <property type="entry name" value="Glycosidases"/>
    <property type="match status" value="1"/>
</dbReference>
<proteinExistence type="predicted"/>
<evidence type="ECO:0000256" key="3">
    <source>
        <dbReference type="SAM" id="SignalP"/>
    </source>
</evidence>
<keyword evidence="1 3" id="KW-0732">Signal</keyword>
<feature type="domain" description="DUF4985" evidence="5">
    <location>
        <begin position="346"/>
        <end position="451"/>
    </location>
</feature>